<dbReference type="InterPro" id="IPR003593">
    <property type="entry name" value="AAA+_ATPase"/>
</dbReference>
<comment type="subunit">
    <text evidence="2">Consists of at least two heavy chains and a number of intermediate and light chains.</text>
</comment>
<dbReference type="STRING" id="1611254.A0A2G5VMR0"/>
<dbReference type="Pfam" id="PF12774">
    <property type="entry name" value="AAA_6"/>
    <property type="match status" value="1"/>
</dbReference>
<dbReference type="OrthoDB" id="5835872at2759"/>
<dbReference type="Gene3D" id="3.40.50.300">
    <property type="entry name" value="P-loop containing nucleotide triphosphate hydrolases"/>
    <property type="match status" value="3"/>
</dbReference>
<dbReference type="EMBL" id="PDUG01000001">
    <property type="protein sequence ID" value="PIC53073.1"/>
    <property type="molecule type" value="Genomic_DNA"/>
</dbReference>
<dbReference type="InterPro" id="IPR041466">
    <property type="entry name" value="Dynein_AAA5_ext"/>
</dbReference>
<sequence>MGRILVGFWQVGAWGCFDEFNRLEERMLSAVSQQIQTIQEAVRAGGDMSVDLVGKRLNVNSNIGIFITMNPGYSGRSNLPDNLKQIFRSLAMTQPDRQLIAEVMLFSQRFRTAETLANKIVPLFILCEEQLSAQCHYDFGLRALKYVLFSAGNIKRDKLDKMGSTALEDIAEQQMLIQSVCETLVPKLVNEDIALLFSLLSDVFPGIHYTANQMKELRQQLSTVCNEHLFVHNDVQGEMGSMWLDKVLQLYQIKNLNHGLMLVGSSGSGKTMAWKVLLKALERWENVEGVAHVIDAKAMSKGALYGVMDPNTREWTDGLFTSIIRKIIDNVRREADRRQWIIFDGDVDPEWVENLNSVLDDNELLTLPNGERLSIPPNVRIIIEVADLKYATLATVSRCGMVWFSEEVVTSEMLFERYLSMIRRVPLDSESAIIFSSSNAPVNLVAEDAKPSRAIEVQRSAALALQTHFSQDGIVPGALKYAVAELEHIMPPTPQRLLSSFFSMMSYSIRKMVSHDEGLIDDSMELDQIQNFVLRSMLTNLVWVFSNYNFFATKSTGVSHRVAAADIVVPTINTVRHEMLLAAWLAERKPLVLCGPPGSGKTMTLLAALRSQQEMNVVNVNFSSSTTPELLLRTFDHYCEYRSTPNGVVLAPVQMSQWLVIFCDEINLPAPDKYGTQRVISFLRQLVELNGFYRTSDHSWVSLERIQFVGACNPPTDPGRHPMTSRFFLHVPIVYVDYPGQTSLQQIYGTFNRAMLKMTPAVRGLADQLTNSMVDVYLASQEHFTQDDQPHYVYTPRELTRWMRGISEAITQLESLSAEQLIRLCAHEAIRLFQDRLVTQDERDWTDKLVDETAEKYFGNACRLDEALKRPLLYSCWLSRNYVPVTRDELQD</sequence>
<name>A0A2G5VMR0_9PELO</name>
<feature type="domain" description="AAA+ ATPase" evidence="5">
    <location>
        <begin position="256"/>
        <end position="389"/>
    </location>
</feature>
<dbReference type="SMART" id="SM00382">
    <property type="entry name" value="AAA"/>
    <property type="match status" value="2"/>
</dbReference>
<dbReference type="SUPFAM" id="SSF52540">
    <property type="entry name" value="P-loop containing nucleoside triphosphate hydrolases"/>
    <property type="match status" value="3"/>
</dbReference>
<dbReference type="GO" id="GO:0045505">
    <property type="term" value="F:dynein intermediate chain binding"/>
    <property type="evidence" value="ECO:0007669"/>
    <property type="project" value="InterPro"/>
</dbReference>
<dbReference type="FunFam" id="3.40.50.300:FF:003778">
    <property type="entry name" value="Dynein, axonemal, heavy chain 11"/>
    <property type="match status" value="1"/>
</dbReference>
<dbReference type="Gene3D" id="1.10.8.710">
    <property type="match status" value="1"/>
</dbReference>
<evidence type="ECO:0000256" key="4">
    <source>
        <dbReference type="ARBA" id="ARBA00033439"/>
    </source>
</evidence>
<dbReference type="Pfam" id="PF22597">
    <property type="entry name" value="DYN_lid"/>
    <property type="match status" value="1"/>
</dbReference>
<dbReference type="GO" id="GO:0007018">
    <property type="term" value="P:microtubule-based movement"/>
    <property type="evidence" value="ECO:0007669"/>
    <property type="project" value="InterPro"/>
</dbReference>
<dbReference type="CDD" id="cd00009">
    <property type="entry name" value="AAA"/>
    <property type="match status" value="1"/>
</dbReference>
<evidence type="ECO:0000256" key="1">
    <source>
        <dbReference type="ARBA" id="ARBA00008887"/>
    </source>
</evidence>
<dbReference type="InterPro" id="IPR043157">
    <property type="entry name" value="Dynein_AAA1S"/>
</dbReference>
<evidence type="ECO:0000259" key="5">
    <source>
        <dbReference type="SMART" id="SM00382"/>
    </source>
</evidence>
<keyword evidence="7" id="KW-1185">Reference proteome</keyword>
<dbReference type="InterPro" id="IPR026983">
    <property type="entry name" value="DHC"/>
</dbReference>
<dbReference type="Pfam" id="PF17852">
    <property type="entry name" value="Dynein_AAA_lid"/>
    <property type="match status" value="1"/>
</dbReference>
<evidence type="ECO:0000256" key="2">
    <source>
        <dbReference type="ARBA" id="ARBA00011655"/>
    </source>
</evidence>
<dbReference type="GO" id="GO:0005858">
    <property type="term" value="C:axonemal dynein complex"/>
    <property type="evidence" value="ECO:0007669"/>
    <property type="project" value="TreeGrafter"/>
</dbReference>
<proteinExistence type="inferred from homology"/>
<organism evidence="6 7">
    <name type="scientific">Caenorhabditis nigoni</name>
    <dbReference type="NCBI Taxonomy" id="1611254"/>
    <lineage>
        <taxon>Eukaryota</taxon>
        <taxon>Metazoa</taxon>
        <taxon>Ecdysozoa</taxon>
        <taxon>Nematoda</taxon>
        <taxon>Chromadorea</taxon>
        <taxon>Rhabditida</taxon>
        <taxon>Rhabditina</taxon>
        <taxon>Rhabditomorpha</taxon>
        <taxon>Rhabditoidea</taxon>
        <taxon>Rhabditidae</taxon>
        <taxon>Peloderinae</taxon>
        <taxon>Caenorhabditis</taxon>
    </lineage>
</organism>
<comment type="similarity">
    <text evidence="1">Belongs to the dynein heavy chain family.</text>
</comment>
<evidence type="ECO:0000256" key="3">
    <source>
        <dbReference type="ARBA" id="ARBA00022197"/>
    </source>
</evidence>
<dbReference type="Proteomes" id="UP000230233">
    <property type="component" value="Chromosome I"/>
</dbReference>
<dbReference type="InterPro" id="IPR054354">
    <property type="entry name" value="DYNC2H1-like_lid"/>
</dbReference>
<dbReference type="PANTHER" id="PTHR46532:SF4">
    <property type="entry name" value="AAA+ ATPASE DOMAIN-CONTAINING PROTEIN"/>
    <property type="match status" value="1"/>
</dbReference>
<dbReference type="Pfam" id="PF12775">
    <property type="entry name" value="AAA_7"/>
    <property type="match status" value="1"/>
</dbReference>
<dbReference type="GO" id="GO:0005524">
    <property type="term" value="F:ATP binding"/>
    <property type="evidence" value="ECO:0007669"/>
    <property type="project" value="InterPro"/>
</dbReference>
<dbReference type="Gene3D" id="1.20.920.30">
    <property type="match status" value="1"/>
</dbReference>
<reference evidence="7" key="1">
    <citation type="submission" date="2017-10" db="EMBL/GenBank/DDBJ databases">
        <title>Rapid genome shrinkage in a self-fertile nematode reveals novel sperm competition proteins.</title>
        <authorList>
            <person name="Yin D."/>
            <person name="Schwarz E.M."/>
            <person name="Thomas C.G."/>
            <person name="Felde R.L."/>
            <person name="Korf I.F."/>
            <person name="Cutter A.D."/>
            <person name="Schartner C.M."/>
            <person name="Ralston E.J."/>
            <person name="Meyer B.J."/>
            <person name="Haag E.S."/>
        </authorList>
    </citation>
    <scope>NUCLEOTIDE SEQUENCE [LARGE SCALE GENOMIC DNA]</scope>
    <source>
        <strain evidence="7">JU1422</strain>
    </source>
</reference>
<dbReference type="PANTHER" id="PTHR46532">
    <property type="entry name" value="MALE FERTILITY FACTOR KL5"/>
    <property type="match status" value="1"/>
</dbReference>
<comment type="caution">
    <text evidence="6">The sequence shown here is derived from an EMBL/GenBank/DDBJ whole genome shotgun (WGS) entry which is preliminary data.</text>
</comment>
<dbReference type="GO" id="GO:0051959">
    <property type="term" value="F:dynein light intermediate chain binding"/>
    <property type="evidence" value="ECO:0007669"/>
    <property type="project" value="InterPro"/>
</dbReference>
<dbReference type="AlphaFoldDB" id="A0A2G5VMR0"/>
<feature type="domain" description="AAA+ ATPase" evidence="5">
    <location>
        <begin position="587"/>
        <end position="737"/>
    </location>
</feature>
<protein>
    <recommendedName>
        <fullName evidence="3">Dynein heavy chain, cytoplasmic</fullName>
    </recommendedName>
    <alternativeName>
        <fullName evidence="4">Dynein heavy chain, cytosolic</fullName>
    </alternativeName>
</protein>
<dbReference type="FunFam" id="1.10.8.710:FF:000005">
    <property type="entry name" value="Cytoplasmic dynein heavy chain 1"/>
    <property type="match status" value="1"/>
</dbReference>
<evidence type="ECO:0000313" key="6">
    <source>
        <dbReference type="EMBL" id="PIC53073.1"/>
    </source>
</evidence>
<accession>A0A2G5VMR0</accession>
<dbReference type="FunFam" id="3.40.50.300:FF:000517">
    <property type="entry name" value="Cytoplasmic dynein heavy chain 1"/>
    <property type="match status" value="1"/>
</dbReference>
<dbReference type="InterPro" id="IPR035699">
    <property type="entry name" value="AAA_6"/>
</dbReference>
<dbReference type="Gene3D" id="1.10.472.130">
    <property type="match status" value="1"/>
</dbReference>
<evidence type="ECO:0000313" key="7">
    <source>
        <dbReference type="Proteomes" id="UP000230233"/>
    </source>
</evidence>
<dbReference type="InterPro" id="IPR027417">
    <property type="entry name" value="P-loop_NTPase"/>
</dbReference>
<gene>
    <name evidence="6" type="primary">Cnig_chr_I.g2924</name>
    <name evidence="6" type="ORF">B9Z55_002924</name>
</gene>